<comment type="caution">
    <text evidence="1">The sequence shown here is derived from an EMBL/GenBank/DDBJ whole genome shotgun (WGS) entry which is preliminary data.</text>
</comment>
<evidence type="ECO:0000313" key="1">
    <source>
        <dbReference type="EMBL" id="GFP24265.1"/>
    </source>
</evidence>
<name>A0A6V8NVJ3_9ACTN</name>
<dbReference type="Proteomes" id="UP000585609">
    <property type="component" value="Unassembled WGS sequence"/>
</dbReference>
<dbReference type="InterPro" id="IPR014948">
    <property type="entry name" value="BrxA"/>
</dbReference>
<dbReference type="AlphaFoldDB" id="A0A6V8NVJ3"/>
<protein>
    <submittedName>
        <fullName evidence="1">Uncharacterized protein</fullName>
    </submittedName>
</protein>
<dbReference type="InterPro" id="IPR023137">
    <property type="entry name" value="BrxA_sf"/>
</dbReference>
<gene>
    <name evidence="1" type="ORF">HKBW3S09_01732</name>
</gene>
<evidence type="ECO:0000313" key="2">
    <source>
        <dbReference type="Proteomes" id="UP000585609"/>
    </source>
</evidence>
<dbReference type="Pfam" id="PF08849">
    <property type="entry name" value="BrxA"/>
    <property type="match status" value="1"/>
</dbReference>
<feature type="non-terminal residue" evidence="1">
    <location>
        <position position="1"/>
    </location>
</feature>
<sequence>FLMSNISEITKAQIIYIYLINSDHLIKQTFLKLVKPTIETSSNPILTSQGVVAFLDGEVKAHPELDRWSDYLKRRWARGFLAFCRDFGFMKRAPSTELTAPRIRVETFTFLLFALLQAGLSNMEAIGHDIWVLYLLREEQKENLLTESQARGWLYYARAAEIMELRPKYESVEEWIENALG</sequence>
<dbReference type="Gene3D" id="1.10.3540.10">
    <property type="entry name" value="uncharacterized protein from magnetospirillum magneticum domain"/>
    <property type="match status" value="1"/>
</dbReference>
<accession>A0A6V8NVJ3</accession>
<dbReference type="EMBL" id="BLRW01000446">
    <property type="protein sequence ID" value="GFP24265.1"/>
    <property type="molecule type" value="Genomic_DNA"/>
</dbReference>
<proteinExistence type="predicted"/>
<reference evidence="1 2" key="1">
    <citation type="journal article" date="2020" name="Front. Microbiol.">
        <title>Single-cell genomics of novel Actinobacteria with the Wood-Ljungdahl pathway discovered in a serpentinizing system.</title>
        <authorList>
            <person name="Merino N."/>
            <person name="Kawai M."/>
            <person name="Boyd E.S."/>
            <person name="Colman D.R."/>
            <person name="McGlynn S.E."/>
            <person name="Nealson K.H."/>
            <person name="Kurokawa K."/>
            <person name="Hongoh Y."/>
        </authorList>
    </citation>
    <scope>NUCLEOTIDE SEQUENCE [LARGE SCALE GENOMIC DNA]</scope>
    <source>
        <strain evidence="1 2">S09_30</strain>
    </source>
</reference>
<organism evidence="1 2">
    <name type="scientific">Candidatus Hakubella thermalkaliphila</name>
    <dbReference type="NCBI Taxonomy" id="2754717"/>
    <lineage>
        <taxon>Bacteria</taxon>
        <taxon>Bacillati</taxon>
        <taxon>Actinomycetota</taxon>
        <taxon>Actinomycetota incertae sedis</taxon>
        <taxon>Candidatus Hakubellales</taxon>
        <taxon>Candidatus Hakubellaceae</taxon>
        <taxon>Candidatus Hakubella</taxon>
    </lineage>
</organism>